<dbReference type="RefSeq" id="WP_087022317.1">
    <property type="nucleotide sequence ID" value="NZ_NHOC01000018.1"/>
</dbReference>
<evidence type="ECO:0000256" key="1">
    <source>
        <dbReference type="PIRSR" id="PIRSR004789-50"/>
    </source>
</evidence>
<dbReference type="InterPro" id="IPR005235">
    <property type="entry name" value="YmdB-like"/>
</dbReference>
<feature type="binding site" evidence="2">
    <location>
        <position position="176"/>
    </location>
    <ligand>
        <name>Fe cation</name>
        <dbReference type="ChEBI" id="CHEBI:24875"/>
        <label>2</label>
    </ligand>
</feature>
<feature type="binding site" evidence="2">
    <location>
        <position position="178"/>
    </location>
    <ligand>
        <name>Fe cation</name>
        <dbReference type="ChEBI" id="CHEBI:24875"/>
        <label>1</label>
    </ligand>
</feature>
<name>A0A252F160_9FIRM</name>
<dbReference type="OrthoDB" id="9801109at2"/>
<dbReference type="AlphaFoldDB" id="A0A252F160"/>
<evidence type="ECO:0000256" key="2">
    <source>
        <dbReference type="PIRSR" id="PIRSR004789-51"/>
    </source>
</evidence>
<feature type="active site" description="Proton donor" evidence="1">
    <location>
        <position position="67"/>
    </location>
</feature>
<dbReference type="EMBL" id="NHOC01000020">
    <property type="protein sequence ID" value="OUM19366.1"/>
    <property type="molecule type" value="Genomic_DNA"/>
</dbReference>
<gene>
    <name evidence="4" type="ORF">CBW42_12925</name>
    <name evidence="3" type="ORF">CBW42_13645</name>
</gene>
<dbReference type="EMBL" id="NHOC01000018">
    <property type="protein sequence ID" value="OUM19459.1"/>
    <property type="molecule type" value="Genomic_DNA"/>
</dbReference>
<evidence type="ECO:0000313" key="3">
    <source>
        <dbReference type="EMBL" id="OUM19366.1"/>
    </source>
</evidence>
<dbReference type="PIRSF" id="PIRSF004789">
    <property type="entry name" value="DR1281"/>
    <property type="match status" value="1"/>
</dbReference>
<keyword evidence="5" id="KW-1185">Reference proteome</keyword>
<accession>A0A252F160</accession>
<dbReference type="Proteomes" id="UP000194903">
    <property type="component" value="Unassembled WGS sequence"/>
</dbReference>
<feature type="binding site" evidence="2">
    <location>
        <position position="151"/>
    </location>
    <ligand>
        <name>Fe cation</name>
        <dbReference type="ChEBI" id="CHEBI:24875"/>
        <label>2</label>
    </ligand>
</feature>
<protein>
    <submittedName>
        <fullName evidence="4">Metallophosphoesterase</fullName>
    </submittedName>
</protein>
<evidence type="ECO:0000313" key="5">
    <source>
        <dbReference type="Proteomes" id="UP000194903"/>
    </source>
</evidence>
<dbReference type="SUPFAM" id="SSF56300">
    <property type="entry name" value="Metallo-dependent phosphatases"/>
    <property type="match status" value="1"/>
</dbReference>
<feature type="binding site" evidence="2">
    <location>
        <position position="40"/>
    </location>
    <ligand>
        <name>Fe cation</name>
        <dbReference type="ChEBI" id="CHEBI:24875"/>
        <label>1</label>
    </ligand>
</feature>
<comment type="caution">
    <text evidence="4">The sequence shown here is derived from an EMBL/GenBank/DDBJ whole genome shotgun (WGS) entry which is preliminary data.</text>
</comment>
<feature type="binding site" evidence="2">
    <location>
        <position position="39"/>
    </location>
    <ligand>
        <name>Fe cation</name>
        <dbReference type="ChEBI" id="CHEBI:24875"/>
        <label>2</label>
    </ligand>
</feature>
<sequence>MKILAIGDVVSNPGLKTVSHLLRCVKKETGAAFTIVNGENASGVGITPKQADSIFAAGADLITLGNHSYRKQNIVPYLEDNRYIIRPANLAPQSPGEGFGIYETSAGWRVLVFELIGRCDMQYGPDNPFLRADRILREQEGRYDVALCEMHASATSEKLAMGYYLDGRVSAVYGTHTHVPTADARVNPKGTGYITDIGMTGPKWSVLGVRAEQSIAMFRGDLTSRFEPAEGVCVMQGVLFDIDENTGRCRSVERIEKEHTPEA</sequence>
<feature type="binding site" evidence="2">
    <location>
        <position position="8"/>
    </location>
    <ligand>
        <name>Fe cation</name>
        <dbReference type="ChEBI" id="CHEBI:24875"/>
        <label>1</label>
    </ligand>
</feature>
<dbReference type="GO" id="GO:0046872">
    <property type="term" value="F:metal ion binding"/>
    <property type="evidence" value="ECO:0007669"/>
    <property type="project" value="UniProtKB-KW"/>
</dbReference>
<dbReference type="InterPro" id="IPR029052">
    <property type="entry name" value="Metallo-depent_PP-like"/>
</dbReference>
<feature type="binding site" evidence="2">
    <location>
        <position position="66"/>
    </location>
    <ligand>
        <name>Fe cation</name>
        <dbReference type="ChEBI" id="CHEBI:24875"/>
        <label>2</label>
    </ligand>
</feature>
<organism evidence="4 5">
    <name type="scientific">Butyricicoccus porcorum</name>
    <dbReference type="NCBI Taxonomy" id="1945634"/>
    <lineage>
        <taxon>Bacteria</taxon>
        <taxon>Bacillati</taxon>
        <taxon>Bacillota</taxon>
        <taxon>Clostridia</taxon>
        <taxon>Eubacteriales</taxon>
        <taxon>Butyricicoccaceae</taxon>
        <taxon>Butyricicoccus</taxon>
    </lineage>
</organism>
<dbReference type="Gene3D" id="3.60.21.10">
    <property type="match status" value="1"/>
</dbReference>
<reference evidence="4 5" key="1">
    <citation type="submission" date="2017-05" db="EMBL/GenBank/DDBJ databases">
        <title>Butyricicoccus porcorum sp. nov. a butyrate-producing bacterium from the swine intestinal tract.</title>
        <authorList>
            <person name="Trachsel J."/>
            <person name="Humphrey S."/>
            <person name="Allen H.K."/>
        </authorList>
    </citation>
    <scope>NUCLEOTIDE SEQUENCE [LARGE SCALE GENOMIC DNA]</scope>
    <source>
        <strain evidence="4">BB10</strain>
    </source>
</reference>
<keyword evidence="2" id="KW-0479">Metal-binding</keyword>
<feature type="binding site" evidence="2">
    <location>
        <position position="39"/>
    </location>
    <ligand>
        <name>Fe cation</name>
        <dbReference type="ChEBI" id="CHEBI:24875"/>
        <label>1</label>
    </ligand>
</feature>
<dbReference type="GO" id="GO:0004113">
    <property type="term" value="F:2',3'-cyclic-nucleotide 3'-phosphodiesterase activity"/>
    <property type="evidence" value="ECO:0007669"/>
    <property type="project" value="TreeGrafter"/>
</dbReference>
<dbReference type="PANTHER" id="PTHR36303:SF1">
    <property type="entry name" value="2',3'-CYCLIC-NUCLEOTIDE 2'-PHOSPHODIESTERASE"/>
    <property type="match status" value="1"/>
</dbReference>
<evidence type="ECO:0000313" key="4">
    <source>
        <dbReference type="EMBL" id="OUM19459.1"/>
    </source>
</evidence>
<dbReference type="PANTHER" id="PTHR36303">
    <property type="entry name" value="2',3'-CYCLIC-NUCLEOTIDE 2'-PHOSPHODIESTERASE"/>
    <property type="match status" value="1"/>
</dbReference>
<dbReference type="Pfam" id="PF13277">
    <property type="entry name" value="YmdB"/>
    <property type="match status" value="1"/>
</dbReference>
<proteinExistence type="predicted"/>